<dbReference type="EMBL" id="CAUOFW020000781">
    <property type="protein sequence ID" value="CAK9136847.1"/>
    <property type="molecule type" value="Genomic_DNA"/>
</dbReference>
<accession>A0ABC8QYX8</accession>
<keyword evidence="2" id="KW-1185">Reference proteome</keyword>
<organism evidence="1 2">
    <name type="scientific">Ilex paraguariensis</name>
    <name type="common">yerba mate</name>
    <dbReference type="NCBI Taxonomy" id="185542"/>
    <lineage>
        <taxon>Eukaryota</taxon>
        <taxon>Viridiplantae</taxon>
        <taxon>Streptophyta</taxon>
        <taxon>Embryophyta</taxon>
        <taxon>Tracheophyta</taxon>
        <taxon>Spermatophyta</taxon>
        <taxon>Magnoliopsida</taxon>
        <taxon>eudicotyledons</taxon>
        <taxon>Gunneridae</taxon>
        <taxon>Pentapetalae</taxon>
        <taxon>asterids</taxon>
        <taxon>campanulids</taxon>
        <taxon>Aquifoliales</taxon>
        <taxon>Aquifoliaceae</taxon>
        <taxon>Ilex</taxon>
    </lineage>
</organism>
<comment type="caution">
    <text evidence="1">The sequence shown here is derived from an EMBL/GenBank/DDBJ whole genome shotgun (WGS) entry which is preliminary data.</text>
</comment>
<protein>
    <submittedName>
        <fullName evidence="1">Uncharacterized protein</fullName>
    </submittedName>
</protein>
<name>A0ABC8QYX8_9AQUA</name>
<sequence length="142" mass="16391">MEMKAHLLACSMQQKLLSGVQLLNLPNPKNGVRKLDDKDRETGRFVAQEVEKIEGSEIDEEPVGKRLKRHSYFTMHQASASSKHEAVYEHHPRPNQLIGENDLPQKLQNFIEDSRDGQRVEFWWPSFGEADGHFFDYISSVL</sequence>
<proteinExistence type="predicted"/>
<evidence type="ECO:0000313" key="2">
    <source>
        <dbReference type="Proteomes" id="UP001642360"/>
    </source>
</evidence>
<gene>
    <name evidence="1" type="ORF">ILEXP_LOCUS3853</name>
</gene>
<dbReference type="Proteomes" id="UP001642360">
    <property type="component" value="Unassembled WGS sequence"/>
</dbReference>
<reference evidence="1 2" key="1">
    <citation type="submission" date="2024-02" db="EMBL/GenBank/DDBJ databases">
        <authorList>
            <person name="Vignale AGUSTIN F."/>
            <person name="Sosa J E."/>
            <person name="Modenutti C."/>
        </authorList>
    </citation>
    <scope>NUCLEOTIDE SEQUENCE [LARGE SCALE GENOMIC DNA]</scope>
</reference>
<dbReference type="AlphaFoldDB" id="A0ABC8QYX8"/>
<evidence type="ECO:0000313" key="1">
    <source>
        <dbReference type="EMBL" id="CAK9136847.1"/>
    </source>
</evidence>